<organism evidence="3 4">
    <name type="scientific">Bombardia bombarda</name>
    <dbReference type="NCBI Taxonomy" id="252184"/>
    <lineage>
        <taxon>Eukaryota</taxon>
        <taxon>Fungi</taxon>
        <taxon>Dikarya</taxon>
        <taxon>Ascomycota</taxon>
        <taxon>Pezizomycotina</taxon>
        <taxon>Sordariomycetes</taxon>
        <taxon>Sordariomycetidae</taxon>
        <taxon>Sordariales</taxon>
        <taxon>Lasiosphaeriaceae</taxon>
        <taxon>Bombardia</taxon>
    </lineage>
</organism>
<name>A0AA39X952_9PEZI</name>
<dbReference type="AlphaFoldDB" id="A0AA39X952"/>
<feature type="non-terminal residue" evidence="3">
    <location>
        <position position="1"/>
    </location>
</feature>
<dbReference type="SMART" id="SM00066">
    <property type="entry name" value="GAL4"/>
    <property type="match status" value="1"/>
</dbReference>
<dbReference type="PANTHER" id="PTHR37534:SF46">
    <property type="entry name" value="ZN(II)2CYS6 TRANSCRIPTION FACTOR (EUROFUNG)"/>
    <property type="match status" value="1"/>
</dbReference>
<dbReference type="GO" id="GO:0000981">
    <property type="term" value="F:DNA-binding transcription factor activity, RNA polymerase II-specific"/>
    <property type="evidence" value="ECO:0007669"/>
    <property type="project" value="InterPro"/>
</dbReference>
<dbReference type="Pfam" id="PF00172">
    <property type="entry name" value="Zn_clus"/>
    <property type="match status" value="1"/>
</dbReference>
<dbReference type="PROSITE" id="PS00463">
    <property type="entry name" value="ZN2_CY6_FUNGAL_1"/>
    <property type="match status" value="1"/>
</dbReference>
<dbReference type="SUPFAM" id="SSF57701">
    <property type="entry name" value="Zn2/Cys6 DNA-binding domain"/>
    <property type="match status" value="1"/>
</dbReference>
<accession>A0AA39X952</accession>
<evidence type="ECO:0000259" key="2">
    <source>
        <dbReference type="PROSITE" id="PS50048"/>
    </source>
</evidence>
<evidence type="ECO:0000313" key="3">
    <source>
        <dbReference type="EMBL" id="KAK0629583.1"/>
    </source>
</evidence>
<evidence type="ECO:0000313" key="4">
    <source>
        <dbReference type="Proteomes" id="UP001174934"/>
    </source>
</evidence>
<sequence length="586" mass="65736">GCSTCRKRKVKCDESKPICSPCARLLRKCDWGSKPVPLKERKEQAEIETRSRPPRHIVSKRGIEDTTANGGHLSSLTGPLWLTQDSNSYVPAQASHPSLFTPNSSTVQPLHECQVDDMLSYVSFFPSPFNEMGIGSASSFLASLPSVAPLTLEDHQALGYYQQEIGFGFGSKSPTWSTHAILLKTACSNRTVLHLLLAASSGEISWQRGAYYSMLDNAEENYKRGQQSLAEAITDPGSDPLVIMASFWFLYLYQRRRPATARITYSVLSRLMCDYLSHHRLHQILSSTAPEHRQQAGRSSLAYPQERKALLARLIIWLFWVDTQSCFQGEGGSMARLLAQSVSSRGIVNMYEVSREALQLNWEGYPDDELVDDLKNSSALELIHHTWVLVQEINEATVGERSCDSLEGGNDSFRGIKTRIDALRRRFPISSVFRLTESSAKDRDRLLCNSDWAVANYYALSIYYSRCSSSMFSGDADTDEEEEEEDTTGTAETLLILIQKTLASGDRGQLDRMQWPLFWVGVETTDSFKQNWIADKLVNQGLHEAFRVLRLEQLSGGRLGIERIRRICQTACADVPGAELGVLWTM</sequence>
<dbReference type="InterPro" id="IPR001138">
    <property type="entry name" value="Zn2Cys6_DnaBD"/>
</dbReference>
<dbReference type="InterPro" id="IPR036864">
    <property type="entry name" value="Zn2-C6_fun-type_DNA-bd_sf"/>
</dbReference>
<keyword evidence="1" id="KW-0539">Nucleus</keyword>
<reference evidence="3" key="1">
    <citation type="submission" date="2023-06" db="EMBL/GenBank/DDBJ databases">
        <title>Genome-scale phylogeny and comparative genomics of the fungal order Sordariales.</title>
        <authorList>
            <consortium name="Lawrence Berkeley National Laboratory"/>
            <person name="Hensen N."/>
            <person name="Bonometti L."/>
            <person name="Westerberg I."/>
            <person name="Brannstrom I.O."/>
            <person name="Guillou S."/>
            <person name="Cros-Aarteil S."/>
            <person name="Calhoun S."/>
            <person name="Haridas S."/>
            <person name="Kuo A."/>
            <person name="Mondo S."/>
            <person name="Pangilinan J."/>
            <person name="Riley R."/>
            <person name="LaButti K."/>
            <person name="Andreopoulos B."/>
            <person name="Lipzen A."/>
            <person name="Chen C."/>
            <person name="Yanf M."/>
            <person name="Daum C."/>
            <person name="Ng V."/>
            <person name="Clum A."/>
            <person name="Steindorff A."/>
            <person name="Ohm R."/>
            <person name="Martin F."/>
            <person name="Silar P."/>
            <person name="Natvig D."/>
            <person name="Lalanne C."/>
            <person name="Gautier V."/>
            <person name="Ament-velasquez S.L."/>
            <person name="Kruys A."/>
            <person name="Hutchinson M.I."/>
            <person name="Powell A.J."/>
            <person name="Barry K."/>
            <person name="Miller A.N."/>
            <person name="Grigoriev I.V."/>
            <person name="Debuchy R."/>
            <person name="Gladieux P."/>
            <person name="Thoren M.H."/>
            <person name="Johannesson H."/>
        </authorList>
    </citation>
    <scope>NUCLEOTIDE SEQUENCE</scope>
    <source>
        <strain evidence="3">SMH3391-2</strain>
    </source>
</reference>
<gene>
    <name evidence="3" type="ORF">B0T17DRAFT_490512</name>
</gene>
<proteinExistence type="predicted"/>
<dbReference type="Proteomes" id="UP001174934">
    <property type="component" value="Unassembled WGS sequence"/>
</dbReference>
<dbReference type="PANTHER" id="PTHR37534">
    <property type="entry name" value="TRANSCRIPTIONAL ACTIVATOR PROTEIN UGA3"/>
    <property type="match status" value="1"/>
</dbReference>
<evidence type="ECO:0000256" key="1">
    <source>
        <dbReference type="ARBA" id="ARBA00023242"/>
    </source>
</evidence>
<dbReference type="EMBL" id="JAULSR010000002">
    <property type="protein sequence ID" value="KAK0629583.1"/>
    <property type="molecule type" value="Genomic_DNA"/>
</dbReference>
<comment type="caution">
    <text evidence="3">The sequence shown here is derived from an EMBL/GenBank/DDBJ whole genome shotgun (WGS) entry which is preliminary data.</text>
</comment>
<protein>
    <recommendedName>
        <fullName evidence="2">Zn(2)-C6 fungal-type domain-containing protein</fullName>
    </recommendedName>
</protein>
<dbReference type="GO" id="GO:0008270">
    <property type="term" value="F:zinc ion binding"/>
    <property type="evidence" value="ECO:0007669"/>
    <property type="project" value="InterPro"/>
</dbReference>
<dbReference type="CDD" id="cd00067">
    <property type="entry name" value="GAL4"/>
    <property type="match status" value="1"/>
</dbReference>
<feature type="domain" description="Zn(2)-C6 fungal-type" evidence="2">
    <location>
        <begin position="1"/>
        <end position="31"/>
    </location>
</feature>
<dbReference type="PROSITE" id="PS50048">
    <property type="entry name" value="ZN2_CY6_FUNGAL_2"/>
    <property type="match status" value="1"/>
</dbReference>
<dbReference type="Gene3D" id="4.10.240.10">
    <property type="entry name" value="Zn(2)-C6 fungal-type DNA-binding domain"/>
    <property type="match status" value="1"/>
</dbReference>
<keyword evidence="4" id="KW-1185">Reference proteome</keyword>